<sequence length="119" mass="13918">MNVKNLSEREPIIHWKDGIISAPEGLIQGEHSTEPKHLCPPRQHPQKECYDEWTCYFVVNNYKLLTNVIPLVYNFCRDGCACDSGYARAFDETTCIPKKDCYQNKIDHENNLRRMQENV</sequence>
<organism evidence="1 2">
    <name type="scientific">Romanomermis culicivorax</name>
    <name type="common">Nematode worm</name>
    <dbReference type="NCBI Taxonomy" id="13658"/>
    <lineage>
        <taxon>Eukaryota</taxon>
        <taxon>Metazoa</taxon>
        <taxon>Ecdysozoa</taxon>
        <taxon>Nematoda</taxon>
        <taxon>Enoplea</taxon>
        <taxon>Dorylaimia</taxon>
        <taxon>Mermithida</taxon>
        <taxon>Mermithoidea</taxon>
        <taxon>Mermithidae</taxon>
        <taxon>Romanomermis</taxon>
    </lineage>
</organism>
<proteinExistence type="predicted"/>
<dbReference type="AlphaFoldDB" id="A0A915J709"/>
<dbReference type="Proteomes" id="UP000887565">
    <property type="component" value="Unplaced"/>
</dbReference>
<evidence type="ECO:0000313" key="1">
    <source>
        <dbReference type="Proteomes" id="UP000887565"/>
    </source>
</evidence>
<reference evidence="2" key="1">
    <citation type="submission" date="2022-11" db="UniProtKB">
        <authorList>
            <consortium name="WormBaseParasite"/>
        </authorList>
    </citation>
    <scope>IDENTIFICATION</scope>
</reference>
<name>A0A915J709_ROMCU</name>
<accession>A0A915J709</accession>
<dbReference type="WBParaSite" id="nRc.2.0.1.t21920-RA">
    <property type="protein sequence ID" value="nRc.2.0.1.t21920-RA"/>
    <property type="gene ID" value="nRc.2.0.1.g21920"/>
</dbReference>
<keyword evidence="1" id="KW-1185">Reference proteome</keyword>
<evidence type="ECO:0000313" key="2">
    <source>
        <dbReference type="WBParaSite" id="nRc.2.0.1.t21920-RA"/>
    </source>
</evidence>
<protein>
    <submittedName>
        <fullName evidence="2">Uncharacterized protein</fullName>
    </submittedName>
</protein>
<dbReference type="Gene3D" id="2.10.25.10">
    <property type="entry name" value="Laminin"/>
    <property type="match status" value="1"/>
</dbReference>